<dbReference type="SUPFAM" id="SSF55729">
    <property type="entry name" value="Acyl-CoA N-acyltransferases (Nat)"/>
    <property type="match status" value="1"/>
</dbReference>
<dbReference type="Pfam" id="PF00583">
    <property type="entry name" value="Acetyltransf_1"/>
    <property type="match status" value="1"/>
</dbReference>
<dbReference type="InterPro" id="IPR016181">
    <property type="entry name" value="Acyl_CoA_acyltransferase"/>
</dbReference>
<evidence type="ECO:0000313" key="3">
    <source>
        <dbReference type="Proteomes" id="UP000185891"/>
    </source>
</evidence>
<proteinExistence type="predicted"/>
<dbReference type="InterPro" id="IPR000182">
    <property type="entry name" value="GNAT_dom"/>
</dbReference>
<feature type="domain" description="N-acetyltransferase" evidence="1">
    <location>
        <begin position="83"/>
        <end position="142"/>
    </location>
</feature>
<dbReference type="Gene3D" id="3.40.630.30">
    <property type="match status" value="1"/>
</dbReference>
<dbReference type="EMBL" id="MFAA01000048">
    <property type="protein sequence ID" value="OGD67913.1"/>
    <property type="molecule type" value="Genomic_DNA"/>
</dbReference>
<accession>A0A1F5EKP1</accession>
<organism evidence="2 3">
    <name type="scientific">Candidatus Campbellbacteria bacterium RIFCSPHIGHO2_12_FULL_35_10</name>
    <dbReference type="NCBI Taxonomy" id="1797578"/>
    <lineage>
        <taxon>Bacteria</taxon>
        <taxon>Candidatus Campbelliibacteriota</taxon>
    </lineage>
</organism>
<comment type="caution">
    <text evidence="2">The sequence shown here is derived from an EMBL/GenBank/DDBJ whole genome shotgun (WGS) entry which is preliminary data.</text>
</comment>
<protein>
    <recommendedName>
        <fullName evidence="1">N-acetyltransferase domain-containing protein</fullName>
    </recommendedName>
</protein>
<sequence>MITNSPSEKIIKQAREIAEAIFKSAEDPNQMPINEESWKKLKKLSGDSLLYKIDEKENLLSWVVTIPTSTELMEKFLAKEITEKELFEQTKPGMKYDTLYLCTIVTNPEYRNKGYAKEVTLDAIKRFEKIKDLKVFAWLTSKEGLNLARNLEKEAGRKIYLRID</sequence>
<gene>
    <name evidence="2" type="ORF">A3E89_02360</name>
</gene>
<evidence type="ECO:0000313" key="2">
    <source>
        <dbReference type="EMBL" id="OGD67913.1"/>
    </source>
</evidence>
<evidence type="ECO:0000259" key="1">
    <source>
        <dbReference type="Pfam" id="PF00583"/>
    </source>
</evidence>
<dbReference type="AlphaFoldDB" id="A0A1F5EKP1"/>
<reference evidence="2 3" key="1">
    <citation type="journal article" date="2016" name="Nat. Commun.">
        <title>Thousands of microbial genomes shed light on interconnected biogeochemical processes in an aquifer system.</title>
        <authorList>
            <person name="Anantharaman K."/>
            <person name="Brown C.T."/>
            <person name="Hug L.A."/>
            <person name="Sharon I."/>
            <person name="Castelle C.J."/>
            <person name="Probst A.J."/>
            <person name="Thomas B.C."/>
            <person name="Singh A."/>
            <person name="Wilkins M.J."/>
            <person name="Karaoz U."/>
            <person name="Brodie E.L."/>
            <person name="Williams K.H."/>
            <person name="Hubbard S.S."/>
            <person name="Banfield J.F."/>
        </authorList>
    </citation>
    <scope>NUCLEOTIDE SEQUENCE [LARGE SCALE GENOMIC DNA]</scope>
</reference>
<dbReference type="GO" id="GO:0016747">
    <property type="term" value="F:acyltransferase activity, transferring groups other than amino-acyl groups"/>
    <property type="evidence" value="ECO:0007669"/>
    <property type="project" value="InterPro"/>
</dbReference>
<name>A0A1F5EKP1_9BACT</name>
<dbReference type="Proteomes" id="UP000185891">
    <property type="component" value="Unassembled WGS sequence"/>
</dbReference>